<evidence type="ECO:0000256" key="1">
    <source>
        <dbReference type="SAM" id="Phobius"/>
    </source>
</evidence>
<keyword evidence="1" id="KW-1133">Transmembrane helix</keyword>
<keyword evidence="1" id="KW-0812">Transmembrane</keyword>
<accession>A0ABU0GPG5</accession>
<feature type="transmembrane region" description="Helical" evidence="1">
    <location>
        <begin position="37"/>
        <end position="59"/>
    </location>
</feature>
<proteinExistence type="predicted"/>
<dbReference type="RefSeq" id="WP_308785573.1">
    <property type="nucleotide sequence ID" value="NZ_JAUSWB010000001.1"/>
</dbReference>
<evidence type="ECO:0000313" key="3">
    <source>
        <dbReference type="Proteomes" id="UP001241988"/>
    </source>
</evidence>
<feature type="transmembrane region" description="Helical" evidence="1">
    <location>
        <begin position="6"/>
        <end position="25"/>
    </location>
</feature>
<organism evidence="2 3">
    <name type="scientific">Planomicrobium stackebrandtii</name>
    <dbReference type="NCBI Taxonomy" id="253160"/>
    <lineage>
        <taxon>Bacteria</taxon>
        <taxon>Bacillati</taxon>
        <taxon>Bacillota</taxon>
        <taxon>Bacilli</taxon>
        <taxon>Bacillales</taxon>
        <taxon>Caryophanaceae</taxon>
        <taxon>Planomicrobium</taxon>
    </lineage>
</organism>
<keyword evidence="1" id="KW-0472">Membrane</keyword>
<reference evidence="2 3" key="1">
    <citation type="submission" date="2023-07" db="EMBL/GenBank/DDBJ databases">
        <title>Genomic Encyclopedia of Type Strains, Phase IV (KMG-IV): sequencing the most valuable type-strain genomes for metagenomic binning, comparative biology and taxonomic classification.</title>
        <authorList>
            <person name="Goeker M."/>
        </authorList>
    </citation>
    <scope>NUCLEOTIDE SEQUENCE [LARGE SCALE GENOMIC DNA]</scope>
    <source>
        <strain evidence="2 3">DSM 16419</strain>
    </source>
</reference>
<name>A0ABU0GPG5_9BACL</name>
<keyword evidence="3" id="KW-1185">Reference proteome</keyword>
<sequence>MSTEAIGLLAIVTSVIWVLLTNELAKSSETKNGRKIATLMTAGTLFTTILTVSLFQSLLL</sequence>
<evidence type="ECO:0000313" key="2">
    <source>
        <dbReference type="EMBL" id="MDQ0427247.1"/>
    </source>
</evidence>
<comment type="caution">
    <text evidence="2">The sequence shown here is derived from an EMBL/GenBank/DDBJ whole genome shotgun (WGS) entry which is preliminary data.</text>
</comment>
<dbReference type="Proteomes" id="UP001241988">
    <property type="component" value="Unassembled WGS sequence"/>
</dbReference>
<gene>
    <name evidence="2" type="ORF">QOZ98_000072</name>
</gene>
<protein>
    <submittedName>
        <fullName evidence="2">Uncharacterized protein</fullName>
    </submittedName>
</protein>
<dbReference type="EMBL" id="JAUSWB010000001">
    <property type="protein sequence ID" value="MDQ0427247.1"/>
    <property type="molecule type" value="Genomic_DNA"/>
</dbReference>